<evidence type="ECO:0000313" key="1">
    <source>
        <dbReference type="EMBL" id="RAU22470.1"/>
    </source>
</evidence>
<dbReference type="Proteomes" id="UP000251075">
    <property type="component" value="Unassembled WGS sequence"/>
</dbReference>
<gene>
    <name evidence="1" type="ORF">CU669_07150</name>
</gene>
<evidence type="ECO:0000313" key="2">
    <source>
        <dbReference type="Proteomes" id="UP000251075"/>
    </source>
</evidence>
<dbReference type="AlphaFoldDB" id="A0A364NZQ0"/>
<accession>A0A364NZQ0</accession>
<organism evidence="1 2">
    <name type="scientific">Paramagnetospirillum kuznetsovii</name>
    <dbReference type="NCBI Taxonomy" id="2053833"/>
    <lineage>
        <taxon>Bacteria</taxon>
        <taxon>Pseudomonadati</taxon>
        <taxon>Pseudomonadota</taxon>
        <taxon>Alphaproteobacteria</taxon>
        <taxon>Rhodospirillales</taxon>
        <taxon>Magnetospirillaceae</taxon>
        <taxon>Paramagnetospirillum</taxon>
    </lineage>
</organism>
<name>A0A364NZQ0_9PROT</name>
<reference evidence="1 2" key="1">
    <citation type="submission" date="2017-11" db="EMBL/GenBank/DDBJ databases">
        <title>Draft genome sequence of magnetotactic bacterium Magnetospirillum kuznetsovii LBB-42.</title>
        <authorList>
            <person name="Grouzdev D.S."/>
            <person name="Rysina M.S."/>
            <person name="Baslerov R.V."/>
            <person name="Koziaeva V."/>
        </authorList>
    </citation>
    <scope>NUCLEOTIDE SEQUENCE [LARGE SCALE GENOMIC DNA]</scope>
    <source>
        <strain evidence="1 2">LBB-42</strain>
    </source>
</reference>
<comment type="caution">
    <text evidence="1">The sequence shown here is derived from an EMBL/GenBank/DDBJ whole genome shotgun (WGS) entry which is preliminary data.</text>
</comment>
<protein>
    <submittedName>
        <fullName evidence="1">Uncharacterized protein</fullName>
    </submittedName>
</protein>
<dbReference type="EMBL" id="PGTO01000004">
    <property type="protein sequence ID" value="RAU22470.1"/>
    <property type="molecule type" value="Genomic_DNA"/>
</dbReference>
<sequence length="126" mass="13773">MTDAETVAIGLAYPGTVQGRIISAWRHGSLELVLEITAIEDLAHIFYRLAGRLGWSVLEVNDLIAAIRLNTVVLPPGSRCEPPATPRGRKRLPCGATHCVTENEALLAMTDTYPVITPEEFWSVYG</sequence>
<proteinExistence type="predicted"/>
<keyword evidence="2" id="KW-1185">Reference proteome</keyword>